<protein>
    <submittedName>
        <fullName evidence="2">Uncharacterized protein</fullName>
    </submittedName>
</protein>
<organism evidence="2 3">
    <name type="scientific">Flagellimonas pacifica</name>
    <dbReference type="NCBI Taxonomy" id="1247520"/>
    <lineage>
        <taxon>Bacteria</taxon>
        <taxon>Pseudomonadati</taxon>
        <taxon>Bacteroidota</taxon>
        <taxon>Flavobacteriia</taxon>
        <taxon>Flavobacteriales</taxon>
        <taxon>Flavobacteriaceae</taxon>
        <taxon>Flagellimonas</taxon>
    </lineage>
</organism>
<keyword evidence="1" id="KW-0472">Membrane</keyword>
<sequence length="96" mass="11275">MSFFIYLFFLILGLVLWGYGFFIVNKRKQLIRYAIVNTAILIVYSILWLNHSKIITGHDEYGLGFLFGYPLIPVIHSILVFFIILLTIKKGKNNYR</sequence>
<keyword evidence="1" id="KW-1133">Transmembrane helix</keyword>
<evidence type="ECO:0000313" key="2">
    <source>
        <dbReference type="EMBL" id="SNY94885.1"/>
    </source>
</evidence>
<dbReference type="AlphaFoldDB" id="A0A285MCJ0"/>
<accession>A0A285MCJ0</accession>
<evidence type="ECO:0000256" key="1">
    <source>
        <dbReference type="SAM" id="Phobius"/>
    </source>
</evidence>
<keyword evidence="3" id="KW-1185">Reference proteome</keyword>
<proteinExistence type="predicted"/>
<keyword evidence="1" id="KW-0812">Transmembrane</keyword>
<name>A0A285MCJ0_9FLAO</name>
<reference evidence="3" key="1">
    <citation type="submission" date="2017-09" db="EMBL/GenBank/DDBJ databases">
        <authorList>
            <person name="Varghese N."/>
            <person name="Submissions S."/>
        </authorList>
    </citation>
    <scope>NUCLEOTIDE SEQUENCE [LARGE SCALE GENOMIC DNA]</scope>
    <source>
        <strain evidence="3">DSM 25885</strain>
    </source>
</reference>
<dbReference type="Proteomes" id="UP000219048">
    <property type="component" value="Unassembled WGS sequence"/>
</dbReference>
<feature type="transmembrane region" description="Helical" evidence="1">
    <location>
        <begin position="61"/>
        <end position="88"/>
    </location>
</feature>
<feature type="transmembrane region" description="Helical" evidence="1">
    <location>
        <begin position="6"/>
        <end position="24"/>
    </location>
</feature>
<gene>
    <name evidence="2" type="ORF">SAMN06265377_0546</name>
</gene>
<dbReference type="EMBL" id="OBEH01000001">
    <property type="protein sequence ID" value="SNY94885.1"/>
    <property type="molecule type" value="Genomic_DNA"/>
</dbReference>
<evidence type="ECO:0000313" key="3">
    <source>
        <dbReference type="Proteomes" id="UP000219048"/>
    </source>
</evidence>
<feature type="transmembrane region" description="Helical" evidence="1">
    <location>
        <begin position="31"/>
        <end position="49"/>
    </location>
</feature>